<dbReference type="InterPro" id="IPR024624">
    <property type="entry name" value="Pyridox_Oxase_Alr4036_FMN-bd"/>
</dbReference>
<gene>
    <name evidence="2" type="ORF">EI97DRAFT_384598</name>
</gene>
<name>A0A6A6J9I3_WESOR</name>
<dbReference type="RefSeq" id="XP_033650534.1">
    <property type="nucleotide sequence ID" value="XM_033795980.1"/>
</dbReference>
<dbReference type="InterPro" id="IPR012349">
    <property type="entry name" value="Split_barrel_FMN-bd"/>
</dbReference>
<feature type="domain" description="Pyridoxamine 5'-phosphate oxidase Alr4036 family FMN-binding" evidence="1">
    <location>
        <begin position="14"/>
        <end position="143"/>
    </location>
</feature>
<keyword evidence="3" id="KW-1185">Reference proteome</keyword>
<dbReference type="EMBL" id="ML986514">
    <property type="protein sequence ID" value="KAF2272995.1"/>
    <property type="molecule type" value="Genomic_DNA"/>
</dbReference>
<dbReference type="Gene3D" id="2.30.110.10">
    <property type="entry name" value="Electron Transport, Fmn-binding Protein, Chain A"/>
    <property type="match status" value="1"/>
</dbReference>
<dbReference type="Pfam" id="PF12766">
    <property type="entry name" value="Pyridox_oxase_2"/>
    <property type="match status" value="1"/>
</dbReference>
<dbReference type="PANTHER" id="PTHR28243:SF1">
    <property type="entry name" value="PYRIDOXAMINE 5'-PHOSPHATE OXIDASE ALR4036 FAMILY FMN-BINDING DOMAIN-CONTAINING PROTEIN"/>
    <property type="match status" value="1"/>
</dbReference>
<sequence>MAHTAPTASVLPPAPWKSLFKQHVSKMKTPQFVFSTLDVAPPGAPAPYVPRARYCIFRGFWTELLENPHSKAPRNPKVYESDLPMFTTDVRMEKVGQIFRTGAGHADKKEQTQGSGGGGPVEAVWWCEESGTQWRIKGRAFVVAKDVEGNEESSGVRTLKSEVGKRMRIVDESREKEWSWARELTAIFDAQSPVIQGSFKAPPPGQPVQAPYDSENLQLGATVSDPEDPIARQNFRVVIIVPDSVEQINLSDPATARRYRYTFDESGDTRANAGWKTEELWP</sequence>
<dbReference type="PANTHER" id="PTHR28243">
    <property type="entry name" value="AGL049CP"/>
    <property type="match status" value="1"/>
</dbReference>
<proteinExistence type="predicted"/>
<dbReference type="GeneID" id="54549155"/>
<evidence type="ECO:0000313" key="3">
    <source>
        <dbReference type="Proteomes" id="UP000800097"/>
    </source>
</evidence>
<evidence type="ECO:0000313" key="2">
    <source>
        <dbReference type="EMBL" id="KAF2272995.1"/>
    </source>
</evidence>
<organism evidence="2 3">
    <name type="scientific">Westerdykella ornata</name>
    <dbReference type="NCBI Taxonomy" id="318751"/>
    <lineage>
        <taxon>Eukaryota</taxon>
        <taxon>Fungi</taxon>
        <taxon>Dikarya</taxon>
        <taxon>Ascomycota</taxon>
        <taxon>Pezizomycotina</taxon>
        <taxon>Dothideomycetes</taxon>
        <taxon>Pleosporomycetidae</taxon>
        <taxon>Pleosporales</taxon>
        <taxon>Sporormiaceae</taxon>
        <taxon>Westerdykella</taxon>
    </lineage>
</organism>
<dbReference type="Proteomes" id="UP000800097">
    <property type="component" value="Unassembled WGS sequence"/>
</dbReference>
<dbReference type="AlphaFoldDB" id="A0A6A6J9I3"/>
<dbReference type="OrthoDB" id="5394411at2759"/>
<accession>A0A6A6J9I3</accession>
<evidence type="ECO:0000259" key="1">
    <source>
        <dbReference type="Pfam" id="PF12766"/>
    </source>
</evidence>
<dbReference type="SUPFAM" id="SSF50475">
    <property type="entry name" value="FMN-binding split barrel"/>
    <property type="match status" value="1"/>
</dbReference>
<dbReference type="GO" id="GO:0010181">
    <property type="term" value="F:FMN binding"/>
    <property type="evidence" value="ECO:0007669"/>
    <property type="project" value="InterPro"/>
</dbReference>
<reference evidence="2" key="1">
    <citation type="journal article" date="2020" name="Stud. Mycol.">
        <title>101 Dothideomycetes genomes: a test case for predicting lifestyles and emergence of pathogens.</title>
        <authorList>
            <person name="Haridas S."/>
            <person name="Albert R."/>
            <person name="Binder M."/>
            <person name="Bloem J."/>
            <person name="Labutti K."/>
            <person name="Salamov A."/>
            <person name="Andreopoulos B."/>
            <person name="Baker S."/>
            <person name="Barry K."/>
            <person name="Bills G."/>
            <person name="Bluhm B."/>
            <person name="Cannon C."/>
            <person name="Castanera R."/>
            <person name="Culley D."/>
            <person name="Daum C."/>
            <person name="Ezra D."/>
            <person name="Gonzalez J."/>
            <person name="Henrissat B."/>
            <person name="Kuo A."/>
            <person name="Liang C."/>
            <person name="Lipzen A."/>
            <person name="Lutzoni F."/>
            <person name="Magnuson J."/>
            <person name="Mondo S."/>
            <person name="Nolan M."/>
            <person name="Ohm R."/>
            <person name="Pangilinan J."/>
            <person name="Park H.-J."/>
            <person name="Ramirez L."/>
            <person name="Alfaro M."/>
            <person name="Sun H."/>
            <person name="Tritt A."/>
            <person name="Yoshinaga Y."/>
            <person name="Zwiers L.-H."/>
            <person name="Turgeon B."/>
            <person name="Goodwin S."/>
            <person name="Spatafora J."/>
            <person name="Crous P."/>
            <person name="Grigoriev I."/>
        </authorList>
    </citation>
    <scope>NUCLEOTIDE SEQUENCE</scope>
    <source>
        <strain evidence="2">CBS 379.55</strain>
    </source>
</reference>
<protein>
    <recommendedName>
        <fullName evidence="1">Pyridoxamine 5'-phosphate oxidase Alr4036 family FMN-binding domain-containing protein</fullName>
    </recommendedName>
</protein>